<dbReference type="InterPro" id="IPR006664">
    <property type="entry name" value="OMP_bac"/>
</dbReference>
<dbReference type="Gene3D" id="3.30.1330.60">
    <property type="entry name" value="OmpA-like domain"/>
    <property type="match status" value="1"/>
</dbReference>
<dbReference type="SUPFAM" id="SSF103647">
    <property type="entry name" value="TSP type-3 repeat"/>
    <property type="match status" value="1"/>
</dbReference>
<organism evidence="10 11">
    <name type="scientific">Halioxenophilus aromaticivorans</name>
    <dbReference type="NCBI Taxonomy" id="1306992"/>
    <lineage>
        <taxon>Bacteria</taxon>
        <taxon>Pseudomonadati</taxon>
        <taxon>Pseudomonadota</taxon>
        <taxon>Gammaproteobacteria</taxon>
        <taxon>Alteromonadales</taxon>
        <taxon>Alteromonadaceae</taxon>
        <taxon>Halioxenophilus</taxon>
    </lineage>
</organism>
<dbReference type="SUPFAM" id="SSF56954">
    <property type="entry name" value="Outer membrane efflux proteins (OEP)"/>
    <property type="match status" value="1"/>
</dbReference>
<keyword evidence="11" id="KW-1185">Reference proteome</keyword>
<evidence type="ECO:0000256" key="8">
    <source>
        <dbReference type="PROSITE-ProRule" id="PRU00473"/>
    </source>
</evidence>
<dbReference type="InterPro" id="IPR028974">
    <property type="entry name" value="TSP_type-3_rpt"/>
</dbReference>
<evidence type="ECO:0000256" key="4">
    <source>
        <dbReference type="ARBA" id="ARBA00022452"/>
    </source>
</evidence>
<comment type="similarity">
    <text evidence="2">Belongs to the outer membrane factor (OMF) (TC 1.B.17) family.</text>
</comment>
<dbReference type="EMBL" id="BAABLX010000017">
    <property type="protein sequence ID" value="GAA4943400.1"/>
    <property type="molecule type" value="Genomic_DNA"/>
</dbReference>
<dbReference type="PANTHER" id="PTHR30026">
    <property type="entry name" value="OUTER MEMBRANE PROTEIN TOLC"/>
    <property type="match status" value="1"/>
</dbReference>
<evidence type="ECO:0000313" key="11">
    <source>
        <dbReference type="Proteomes" id="UP001409585"/>
    </source>
</evidence>
<dbReference type="PROSITE" id="PS51123">
    <property type="entry name" value="OMPA_2"/>
    <property type="match status" value="1"/>
</dbReference>
<dbReference type="Gene3D" id="1.20.1600.10">
    <property type="entry name" value="Outer membrane efflux proteins (OEP)"/>
    <property type="match status" value="1"/>
</dbReference>
<dbReference type="GO" id="GO:0009279">
    <property type="term" value="C:cell outer membrane"/>
    <property type="evidence" value="ECO:0007669"/>
    <property type="project" value="UniProtKB-SubCell"/>
</dbReference>
<keyword evidence="6 8" id="KW-0472">Membrane</keyword>
<dbReference type="GO" id="GO:0015562">
    <property type="term" value="F:efflux transmembrane transporter activity"/>
    <property type="evidence" value="ECO:0007669"/>
    <property type="project" value="InterPro"/>
</dbReference>
<dbReference type="PRINTS" id="PR01021">
    <property type="entry name" value="OMPADOMAIN"/>
</dbReference>
<sequence length="614" mass="68926">MVYSAANNPEIKEVWHALQVAEQAVRRERSALRPSVDLRGSAAMVEREDITSNDFSSSEYEVRLTQRLFDGYNRKYQISQREYEYSAAYFQYLGQLETTLLQVVVAYIDVLLYRDLLEIAKENLQSHVDVYKQIEESVEAGVGRRADLEQISGRLSLAEANVITEQANLQDVSTRYLRLTGLWPAEYLEPISYEVEAALPLDTAIGFAAAQQKNPQLLAAYYNIQAFRQARGAAKNDNYPKLDFIASYGLQDGNELGIAEDRTEGRVGLELTYNLYDGGLKISNRKSAKFSANRTLENRNINCRNVRQDLQLAYNENINLERQLPSLNEHRLSSARVKTAYSDQFKIGSRTLLDLLDSENEAYEASRAYKQAYSRQQNAQFRMLAVTGELRFMAGFDNGDEALVDTLETPLITRVPSRLCPNTEMDAQWSNGNVLQADDDGDGIENFWDDCESTPVGAEVDKNGCAIPTMPVVMDAPVEVDLATLPVLEKVEIKIQFKKNSDEFLPENLSHLDPLLQSLSDRDDTGIIIEGHASLEGPADWNKTLSEQRAKAVADYLVAATGVPAKRVKSLGLGTERPIINERNEAANEVNRRIEAIVVLLPGEDSIKQPQYQE</sequence>
<protein>
    <recommendedName>
        <fullName evidence="9">OmpA-like domain-containing protein</fullName>
    </recommendedName>
</protein>
<name>A0AAV3U336_9ALTE</name>
<dbReference type="InterPro" id="IPR003423">
    <property type="entry name" value="OMP_efflux"/>
</dbReference>
<evidence type="ECO:0000256" key="7">
    <source>
        <dbReference type="ARBA" id="ARBA00023237"/>
    </source>
</evidence>
<evidence type="ECO:0000256" key="6">
    <source>
        <dbReference type="ARBA" id="ARBA00023136"/>
    </source>
</evidence>
<evidence type="ECO:0000256" key="5">
    <source>
        <dbReference type="ARBA" id="ARBA00022692"/>
    </source>
</evidence>
<keyword evidence="4" id="KW-1134">Transmembrane beta strand</keyword>
<evidence type="ECO:0000259" key="9">
    <source>
        <dbReference type="PROSITE" id="PS51123"/>
    </source>
</evidence>
<dbReference type="Pfam" id="PF00691">
    <property type="entry name" value="OmpA"/>
    <property type="match status" value="1"/>
</dbReference>
<dbReference type="PANTHER" id="PTHR30026:SF22">
    <property type="entry name" value="OUTER MEMBRANE EFFLUX PROTEIN"/>
    <property type="match status" value="1"/>
</dbReference>
<dbReference type="AlphaFoldDB" id="A0AAV3U336"/>
<dbReference type="GO" id="GO:0005509">
    <property type="term" value="F:calcium ion binding"/>
    <property type="evidence" value="ECO:0007669"/>
    <property type="project" value="InterPro"/>
</dbReference>
<dbReference type="Proteomes" id="UP001409585">
    <property type="component" value="Unassembled WGS sequence"/>
</dbReference>
<evidence type="ECO:0000256" key="2">
    <source>
        <dbReference type="ARBA" id="ARBA00007613"/>
    </source>
</evidence>
<dbReference type="GO" id="GO:1990281">
    <property type="term" value="C:efflux pump complex"/>
    <property type="evidence" value="ECO:0007669"/>
    <property type="project" value="TreeGrafter"/>
</dbReference>
<dbReference type="CDD" id="cd07185">
    <property type="entry name" value="OmpA_C-like"/>
    <property type="match status" value="1"/>
</dbReference>
<keyword evidence="3" id="KW-0813">Transport</keyword>
<evidence type="ECO:0000313" key="10">
    <source>
        <dbReference type="EMBL" id="GAA4943400.1"/>
    </source>
</evidence>
<dbReference type="Pfam" id="PF02321">
    <property type="entry name" value="OEP"/>
    <property type="match status" value="2"/>
</dbReference>
<dbReference type="SUPFAM" id="SSF103088">
    <property type="entry name" value="OmpA-like"/>
    <property type="match status" value="1"/>
</dbReference>
<feature type="domain" description="OmpA-like" evidence="9">
    <location>
        <begin position="484"/>
        <end position="602"/>
    </location>
</feature>
<comment type="subcellular location">
    <subcellularLocation>
        <location evidence="1">Cell outer membrane</location>
    </subcellularLocation>
</comment>
<keyword evidence="7" id="KW-0998">Cell outer membrane</keyword>
<gene>
    <name evidence="10" type="ORF">GCM10025791_22730</name>
</gene>
<dbReference type="InterPro" id="IPR051906">
    <property type="entry name" value="TolC-like"/>
</dbReference>
<accession>A0AAV3U336</accession>
<proteinExistence type="inferred from homology"/>
<dbReference type="GO" id="GO:0015288">
    <property type="term" value="F:porin activity"/>
    <property type="evidence" value="ECO:0007669"/>
    <property type="project" value="TreeGrafter"/>
</dbReference>
<comment type="caution">
    <text evidence="10">The sequence shown here is derived from an EMBL/GenBank/DDBJ whole genome shotgun (WGS) entry which is preliminary data.</text>
</comment>
<dbReference type="InterPro" id="IPR006665">
    <property type="entry name" value="OmpA-like"/>
</dbReference>
<keyword evidence="5" id="KW-0812">Transmembrane</keyword>
<dbReference type="InterPro" id="IPR036737">
    <property type="entry name" value="OmpA-like_sf"/>
</dbReference>
<evidence type="ECO:0000256" key="3">
    <source>
        <dbReference type="ARBA" id="ARBA00022448"/>
    </source>
</evidence>
<reference evidence="11" key="1">
    <citation type="journal article" date="2019" name="Int. J. Syst. Evol. Microbiol.">
        <title>The Global Catalogue of Microorganisms (GCM) 10K type strain sequencing project: providing services to taxonomists for standard genome sequencing and annotation.</title>
        <authorList>
            <consortium name="The Broad Institute Genomics Platform"/>
            <consortium name="The Broad Institute Genome Sequencing Center for Infectious Disease"/>
            <person name="Wu L."/>
            <person name="Ma J."/>
        </authorList>
    </citation>
    <scope>NUCLEOTIDE SEQUENCE [LARGE SCALE GENOMIC DNA]</scope>
    <source>
        <strain evidence="11">JCM 19134</strain>
    </source>
</reference>
<evidence type="ECO:0000256" key="1">
    <source>
        <dbReference type="ARBA" id="ARBA00004442"/>
    </source>
</evidence>